<dbReference type="InterPro" id="IPR036388">
    <property type="entry name" value="WH-like_DNA-bd_sf"/>
</dbReference>
<feature type="domain" description="S-adenosylmethionine-dependent methyltransferase Rv2258c-like winged HTH" evidence="2">
    <location>
        <begin position="38"/>
        <end position="105"/>
    </location>
</feature>
<dbReference type="GO" id="GO:0032259">
    <property type="term" value="P:methylation"/>
    <property type="evidence" value="ECO:0007669"/>
    <property type="project" value="UniProtKB-KW"/>
</dbReference>
<dbReference type="GO" id="GO:0008168">
    <property type="term" value="F:methyltransferase activity"/>
    <property type="evidence" value="ECO:0007669"/>
    <property type="project" value="UniProtKB-KW"/>
</dbReference>
<dbReference type="Gene3D" id="3.40.50.150">
    <property type="entry name" value="Vaccinia Virus protein VP39"/>
    <property type="match status" value="1"/>
</dbReference>
<dbReference type="Proteomes" id="UP000198348">
    <property type="component" value="Unassembled WGS sequence"/>
</dbReference>
<dbReference type="EMBL" id="FZNW01000020">
    <property type="protein sequence ID" value="SNR80208.1"/>
    <property type="molecule type" value="Genomic_DNA"/>
</dbReference>
<keyword evidence="3" id="KW-0489">Methyltransferase</keyword>
<dbReference type="SUPFAM" id="SSF53335">
    <property type="entry name" value="S-adenosyl-L-methionine-dependent methyltransferases"/>
    <property type="match status" value="1"/>
</dbReference>
<sequence length="362" mass="37970">MSVEQVETGRPALDQDRVGQFAGQVVGDIAAVLAGATMYIGHHAGLYAAMADGEPLTPEGVAERAGAHPRYVREWLGAQAASGYVHYDPDSGTYRLPPEHAAVLADATSPAYLGGANDSMAAIWAAADTVAADFTAGEGVPWHAHDPRMFSGTAELFRPSYEAFLTSEWIPSLDGIEDKLTAGGLVADVGCGHGVSTIVMGRSYPASHIYGFDGHEASITAARRRAADAGVAENTGFEVAQAAELPGDGYDLVCFFDALHDMGDPVAALVRAREVLASDGAVMLIEPLAQDRVEDNLTPVNRMFYSASTLVCTANGIAQGNHPVLGAQAGEAALREVLNRAGFTRVRRTADAPINLVLEARP</sequence>
<evidence type="ECO:0000259" key="1">
    <source>
        <dbReference type="Pfam" id="PF13847"/>
    </source>
</evidence>
<dbReference type="InterPro" id="IPR036390">
    <property type="entry name" value="WH_DNA-bd_sf"/>
</dbReference>
<dbReference type="Pfam" id="PF13847">
    <property type="entry name" value="Methyltransf_31"/>
    <property type="match status" value="1"/>
</dbReference>
<proteinExistence type="predicted"/>
<dbReference type="OrthoDB" id="9801363at2"/>
<dbReference type="InterPro" id="IPR025714">
    <property type="entry name" value="Methyltranfer_dom"/>
</dbReference>
<organism evidence="3 4">
    <name type="scientific">Haloechinothrix alba</name>
    <dbReference type="NCBI Taxonomy" id="664784"/>
    <lineage>
        <taxon>Bacteria</taxon>
        <taxon>Bacillati</taxon>
        <taxon>Actinomycetota</taxon>
        <taxon>Actinomycetes</taxon>
        <taxon>Pseudonocardiales</taxon>
        <taxon>Pseudonocardiaceae</taxon>
        <taxon>Haloechinothrix</taxon>
    </lineage>
</organism>
<reference evidence="3 4" key="1">
    <citation type="submission" date="2017-06" db="EMBL/GenBank/DDBJ databases">
        <authorList>
            <person name="Kim H.J."/>
            <person name="Triplett B.A."/>
        </authorList>
    </citation>
    <scope>NUCLEOTIDE SEQUENCE [LARGE SCALE GENOMIC DNA]</scope>
    <source>
        <strain evidence="3 4">DSM 45207</strain>
    </source>
</reference>
<evidence type="ECO:0000259" key="2">
    <source>
        <dbReference type="Pfam" id="PF21320"/>
    </source>
</evidence>
<protein>
    <submittedName>
        <fullName evidence="3">Methyltransferase domain-containing protein</fullName>
    </submittedName>
</protein>
<dbReference type="InterPro" id="IPR053173">
    <property type="entry name" value="SAM-binding_MTase"/>
</dbReference>
<dbReference type="Gene3D" id="1.10.10.10">
    <property type="entry name" value="Winged helix-like DNA-binding domain superfamily/Winged helix DNA-binding domain"/>
    <property type="match status" value="1"/>
</dbReference>
<dbReference type="CDD" id="cd02440">
    <property type="entry name" value="AdoMet_MTases"/>
    <property type="match status" value="1"/>
</dbReference>
<dbReference type="Pfam" id="PF21320">
    <property type="entry name" value="WHD_Rv2258c"/>
    <property type="match status" value="1"/>
</dbReference>
<dbReference type="AlphaFoldDB" id="A0A238ZB58"/>
<keyword evidence="3" id="KW-0808">Transferase</keyword>
<dbReference type="InterPro" id="IPR029063">
    <property type="entry name" value="SAM-dependent_MTases_sf"/>
</dbReference>
<keyword evidence="4" id="KW-1185">Reference proteome</keyword>
<evidence type="ECO:0000313" key="3">
    <source>
        <dbReference type="EMBL" id="SNR80208.1"/>
    </source>
</evidence>
<dbReference type="RefSeq" id="WP_089302820.1">
    <property type="nucleotide sequence ID" value="NZ_FZNW01000020.1"/>
</dbReference>
<gene>
    <name evidence="3" type="ORF">SAMN06265360_12032</name>
</gene>
<dbReference type="PANTHER" id="PTHR45128:SF2">
    <property type="entry name" value="METHYLTRANSFERASE DOMAIN-CONTAINING PROTEIN"/>
    <property type="match status" value="1"/>
</dbReference>
<accession>A0A238ZB58</accession>
<dbReference type="InterPro" id="IPR048711">
    <property type="entry name" value="WHD_Rv2258c"/>
</dbReference>
<dbReference type="SUPFAM" id="SSF46785">
    <property type="entry name" value="Winged helix' DNA-binding domain"/>
    <property type="match status" value="1"/>
</dbReference>
<feature type="domain" description="Methyltransferase" evidence="1">
    <location>
        <begin position="186"/>
        <end position="305"/>
    </location>
</feature>
<name>A0A238ZB58_9PSEU</name>
<dbReference type="PANTHER" id="PTHR45128">
    <property type="entry name" value="METHYLTRANSFERASE TYPE 11"/>
    <property type="match status" value="1"/>
</dbReference>
<evidence type="ECO:0000313" key="4">
    <source>
        <dbReference type="Proteomes" id="UP000198348"/>
    </source>
</evidence>